<keyword evidence="2" id="KW-1185">Reference proteome</keyword>
<dbReference type="OrthoDB" id="2989236at2"/>
<sequence>MNLNQHSKNVQQKIAHYLDIPKEIILDLPKITLIGDIQLYIENHRGIIEYTSEKIRIAIAIGELEIGGEKLVIRNITREEMYLDGHIKSVQFNR</sequence>
<proteinExistence type="predicted"/>
<dbReference type="Proteomes" id="UP000515847">
    <property type="component" value="Chromosome"/>
</dbReference>
<dbReference type="Pfam" id="PF07873">
    <property type="entry name" value="YabP"/>
    <property type="match status" value="1"/>
</dbReference>
<dbReference type="RefSeq" id="WP_034425764.1">
    <property type="nucleotide sequence ID" value="NZ_CP045798.1"/>
</dbReference>
<dbReference type="NCBIfam" id="TIGR02856">
    <property type="entry name" value="spore_yqfC"/>
    <property type="match status" value="1"/>
</dbReference>
<dbReference type="EMBL" id="CP045798">
    <property type="protein sequence ID" value="QNB46139.1"/>
    <property type="molecule type" value="Genomic_DNA"/>
</dbReference>
<name>A0A7G6E235_THEFR</name>
<accession>A0A7G6E235</accession>
<dbReference type="InterPro" id="IPR022476">
    <property type="entry name" value="Spore_YabP/YqfC"/>
</dbReference>
<organism evidence="1 2">
    <name type="scientific">Thermanaerosceptrum fracticalcis</name>
    <dbReference type="NCBI Taxonomy" id="1712410"/>
    <lineage>
        <taxon>Bacteria</taxon>
        <taxon>Bacillati</taxon>
        <taxon>Bacillota</taxon>
        <taxon>Clostridia</taxon>
        <taxon>Eubacteriales</taxon>
        <taxon>Peptococcaceae</taxon>
        <taxon>Thermanaerosceptrum</taxon>
    </lineage>
</organism>
<evidence type="ECO:0000313" key="2">
    <source>
        <dbReference type="Proteomes" id="UP000515847"/>
    </source>
</evidence>
<dbReference type="AlphaFoldDB" id="A0A7G6E235"/>
<reference evidence="1 2" key="1">
    <citation type="journal article" date="2019" name="Front. Microbiol.">
        <title>Thermoanaerosceptrum fracticalcis gen. nov. sp. nov., a Novel Fumarate-Fermenting Microorganism From a Deep Fractured Carbonate Aquifer of the US Great Basin.</title>
        <authorList>
            <person name="Hamilton-Brehm S.D."/>
            <person name="Stewart L.E."/>
            <person name="Zavarin M."/>
            <person name="Caldwell M."/>
            <person name="Lawson P.A."/>
            <person name="Onstott T.C."/>
            <person name="Grzymski J."/>
            <person name="Neveux I."/>
            <person name="Lollar B.S."/>
            <person name="Russell C.E."/>
            <person name="Moser D.P."/>
        </authorList>
    </citation>
    <scope>NUCLEOTIDE SEQUENCE [LARGE SCALE GENOMIC DNA]</scope>
    <source>
        <strain evidence="1 2">DRI-13</strain>
    </source>
</reference>
<dbReference type="KEGG" id="tfr:BR63_07330"/>
<dbReference type="InterPro" id="IPR022477">
    <property type="entry name" value="Spore_YqfC"/>
</dbReference>
<protein>
    <submittedName>
        <fullName evidence="1">Sporulation protein YqfC</fullName>
    </submittedName>
</protein>
<gene>
    <name evidence="1" type="primary">yqfC</name>
    <name evidence="1" type="ORF">BR63_07330</name>
</gene>
<evidence type="ECO:0000313" key="1">
    <source>
        <dbReference type="EMBL" id="QNB46139.1"/>
    </source>
</evidence>